<evidence type="ECO:0000313" key="3">
    <source>
        <dbReference type="EMBL" id="UOO94807.1"/>
    </source>
</evidence>
<protein>
    <submittedName>
        <fullName evidence="2">DUF5809 family protein</fullName>
    </submittedName>
</protein>
<dbReference type="Pfam" id="PF19125">
    <property type="entry name" value="DUF5809"/>
    <property type="match status" value="1"/>
</dbReference>
<feature type="region of interest" description="Disordered" evidence="1">
    <location>
        <begin position="1"/>
        <end position="22"/>
    </location>
</feature>
<name>A0AAV3SGK0_HALDO</name>
<evidence type="ECO:0000313" key="5">
    <source>
        <dbReference type="Proteomes" id="UP001500962"/>
    </source>
</evidence>
<dbReference type="Proteomes" id="UP001500962">
    <property type="component" value="Unassembled WGS sequence"/>
</dbReference>
<reference evidence="2" key="1">
    <citation type="journal article" date="2014" name="Int. J. Syst. Evol. Microbiol.">
        <title>Complete genome sequence of Corynebacterium casei LMG S-19264T (=DSM 44701T), isolated from a smear-ripened cheese.</title>
        <authorList>
            <consortium name="US DOE Joint Genome Institute (JGI-PGF)"/>
            <person name="Walter F."/>
            <person name="Albersmeier A."/>
            <person name="Kalinowski J."/>
            <person name="Ruckert C."/>
        </authorList>
    </citation>
    <scope>NUCLEOTIDE SEQUENCE</scope>
    <source>
        <strain evidence="2">JCM 12289</strain>
    </source>
</reference>
<keyword evidence="4" id="KW-1185">Reference proteome</keyword>
<dbReference type="InterPro" id="IPR043832">
    <property type="entry name" value="DUF5809"/>
</dbReference>
<evidence type="ECO:0000256" key="1">
    <source>
        <dbReference type="SAM" id="MobiDB-lite"/>
    </source>
</evidence>
<dbReference type="GeneID" id="71762710"/>
<reference evidence="2" key="3">
    <citation type="submission" date="2023-12" db="EMBL/GenBank/DDBJ databases">
        <authorList>
            <person name="Sun Q."/>
            <person name="Inoue M."/>
        </authorList>
    </citation>
    <scope>NUCLEOTIDE SEQUENCE</scope>
    <source>
        <strain evidence="2">JCM 12289</strain>
    </source>
</reference>
<sequence length="139" mass="15761">MHTVGRFAPSTEEAARERYESLGPTAQTVVREVATAMEFDKPEYDERVTSTVVERARNALFASELEVSVGHREAFDDWQAEHPEYEIHVIGNENVPRVAWHAAPFAEQAVAATFANEERAAVETLRRQAFGRLYRDLVE</sequence>
<accession>A0AAV3SGK0</accession>
<proteinExistence type="predicted"/>
<dbReference type="AlphaFoldDB" id="A0AAV3SGK0"/>
<evidence type="ECO:0000313" key="4">
    <source>
        <dbReference type="Proteomes" id="UP000830542"/>
    </source>
</evidence>
<evidence type="ECO:0000313" key="2">
    <source>
        <dbReference type="EMBL" id="GAA0461728.1"/>
    </source>
</evidence>
<gene>
    <name evidence="2" type="ORF">GCM10008985_17850</name>
    <name evidence="3" type="ORF">MUK72_12640</name>
</gene>
<dbReference type="Proteomes" id="UP000830542">
    <property type="component" value="Chromosome"/>
</dbReference>
<organism evidence="2 5">
    <name type="scientific">Halococcus dombrowskii</name>
    <dbReference type="NCBI Taxonomy" id="179637"/>
    <lineage>
        <taxon>Archaea</taxon>
        <taxon>Methanobacteriati</taxon>
        <taxon>Methanobacteriota</taxon>
        <taxon>Stenosarchaea group</taxon>
        <taxon>Halobacteria</taxon>
        <taxon>Halobacteriales</taxon>
        <taxon>Halococcaceae</taxon>
        <taxon>Halococcus</taxon>
    </lineage>
</organism>
<reference evidence="3" key="2">
    <citation type="submission" date="2022-04" db="EMBL/GenBank/DDBJ databases">
        <title>Sequencing and genomic assembly of Halococcus dombrowskii.</title>
        <authorList>
            <person name="Lim S.W."/>
            <person name="MacLea K.S."/>
        </authorList>
    </citation>
    <scope>NUCLEOTIDE SEQUENCE</scope>
    <source>
        <strain evidence="3">H4</strain>
    </source>
</reference>
<dbReference type="EMBL" id="CP095005">
    <property type="protein sequence ID" value="UOO94807.1"/>
    <property type="molecule type" value="Genomic_DNA"/>
</dbReference>
<dbReference type="KEGG" id="hdo:MUK72_12640"/>
<dbReference type="RefSeq" id="WP_244701433.1">
    <property type="nucleotide sequence ID" value="NZ_BAAADN010000026.1"/>
</dbReference>
<dbReference type="EMBL" id="BAAADN010000026">
    <property type="protein sequence ID" value="GAA0461728.1"/>
    <property type="molecule type" value="Genomic_DNA"/>
</dbReference>